<keyword evidence="15" id="KW-1185">Reference proteome</keyword>
<evidence type="ECO:0000256" key="4">
    <source>
        <dbReference type="ARBA" id="ARBA00022519"/>
    </source>
</evidence>
<sequence length="349" mass="38510">MTRPMPYFTVATLMPIPLILLAAAFGGIWCVLALLWITVIAAALDELVAMVLPEDDPGAEFPAADTLSVALALGHFAILAAAVAAISGEQLSLIEKLSLFLAAGLFFGQISNSNAHELIHRTSRLLHGLGKWVYITLLFGHHTSAHPLVHHRYVATRMDPNSARPGEGYYRFALRAWRGSFREGLKVETERMARTDRPAWRHPYVTYFAGAGLTLLLGALIGGWWGAFAVLALGTFAQSQLLLSDYVQHYGLTREILPSGKPEPIAARHSWNAPHWFSSALMLNAPRHSDHHAHPTTPYPALTLPEDAPMLPRSLPIMACLALIPPRWRKVMDPRAAEWRNRTRPLAAQ</sequence>
<reference evidence="14 15" key="1">
    <citation type="submission" date="2019-06" db="EMBL/GenBank/DDBJ databases">
        <title>Genome of new Rhodobacteraceae sp. SM1903.</title>
        <authorList>
            <person name="Ren X."/>
        </authorList>
    </citation>
    <scope>NUCLEOTIDE SEQUENCE [LARGE SCALE GENOMIC DNA]</scope>
    <source>
        <strain evidence="14 15">SM1903</strain>
    </source>
</reference>
<dbReference type="OrthoDB" id="4759734at2"/>
<evidence type="ECO:0000256" key="12">
    <source>
        <dbReference type="SAM" id="Phobius"/>
    </source>
</evidence>
<comment type="caution">
    <text evidence="14">The sequence shown here is derived from an EMBL/GenBank/DDBJ whole genome shotgun (WGS) entry which is preliminary data.</text>
</comment>
<keyword evidence="3" id="KW-1003">Cell membrane</keyword>
<dbReference type="GO" id="GO:0005886">
    <property type="term" value="C:plasma membrane"/>
    <property type="evidence" value="ECO:0007669"/>
    <property type="project" value="UniProtKB-SubCell"/>
</dbReference>
<dbReference type="InterPro" id="IPR005804">
    <property type="entry name" value="FA_desaturase_dom"/>
</dbReference>
<keyword evidence="6" id="KW-0479">Metal-binding</keyword>
<keyword evidence="11 12" id="KW-0472">Membrane</keyword>
<keyword evidence="7 12" id="KW-1133">Transmembrane helix</keyword>
<dbReference type="PANTHER" id="PTHR38674:SF1">
    <property type="entry name" value="ALKANE 1-MONOOXYGENASE 1"/>
    <property type="match status" value="1"/>
</dbReference>
<evidence type="ECO:0000313" key="15">
    <source>
        <dbReference type="Proteomes" id="UP000314011"/>
    </source>
</evidence>
<organism evidence="14 15">
    <name type="scientific">Pelagovum pacificum</name>
    <dbReference type="NCBI Taxonomy" id="2588711"/>
    <lineage>
        <taxon>Bacteria</taxon>
        <taxon>Pseudomonadati</taxon>
        <taxon>Pseudomonadota</taxon>
        <taxon>Alphaproteobacteria</taxon>
        <taxon>Rhodobacterales</taxon>
        <taxon>Paracoccaceae</taxon>
        <taxon>Pelagovum</taxon>
    </lineage>
</organism>
<evidence type="ECO:0000256" key="1">
    <source>
        <dbReference type="ARBA" id="ARBA00004429"/>
    </source>
</evidence>
<comment type="subcellular location">
    <subcellularLocation>
        <location evidence="1">Cell inner membrane</location>
        <topology evidence="1">Multi-pass membrane protein</topology>
    </subcellularLocation>
</comment>
<dbReference type="GO" id="GO:0046872">
    <property type="term" value="F:metal ion binding"/>
    <property type="evidence" value="ECO:0007669"/>
    <property type="project" value="UniProtKB-KW"/>
</dbReference>
<keyword evidence="4" id="KW-0997">Cell inner membrane</keyword>
<dbReference type="Pfam" id="PF00487">
    <property type="entry name" value="FA_desaturase"/>
    <property type="match status" value="1"/>
</dbReference>
<evidence type="ECO:0000256" key="8">
    <source>
        <dbReference type="ARBA" id="ARBA00023002"/>
    </source>
</evidence>
<evidence type="ECO:0000256" key="3">
    <source>
        <dbReference type="ARBA" id="ARBA00022475"/>
    </source>
</evidence>
<dbReference type="InterPro" id="IPR033885">
    <property type="entry name" value="AlkB/XylM"/>
</dbReference>
<evidence type="ECO:0000256" key="11">
    <source>
        <dbReference type="ARBA" id="ARBA00023136"/>
    </source>
</evidence>
<evidence type="ECO:0000313" key="14">
    <source>
        <dbReference type="EMBL" id="TNY33166.1"/>
    </source>
</evidence>
<accession>A0A5C5GI93</accession>
<keyword evidence="9" id="KW-0408">Iron</keyword>
<proteinExistence type="inferred from homology"/>
<keyword evidence="5 12" id="KW-0812">Transmembrane</keyword>
<keyword evidence="10 14" id="KW-0503">Monooxygenase</keyword>
<dbReference type="GO" id="GO:0004497">
    <property type="term" value="F:monooxygenase activity"/>
    <property type="evidence" value="ECO:0007669"/>
    <property type="project" value="UniProtKB-KW"/>
</dbReference>
<dbReference type="GO" id="GO:0006629">
    <property type="term" value="P:lipid metabolic process"/>
    <property type="evidence" value="ECO:0007669"/>
    <property type="project" value="InterPro"/>
</dbReference>
<feature type="transmembrane region" description="Helical" evidence="12">
    <location>
        <begin position="204"/>
        <end position="237"/>
    </location>
</feature>
<dbReference type="RefSeq" id="WP_140193850.1">
    <property type="nucleotide sequence ID" value="NZ_CP065915.1"/>
</dbReference>
<gene>
    <name evidence="14" type="ORF">FHY64_07770</name>
</gene>
<feature type="transmembrane region" description="Helical" evidence="12">
    <location>
        <begin position="66"/>
        <end position="86"/>
    </location>
</feature>
<dbReference type="CDD" id="cd03512">
    <property type="entry name" value="Alkane-hydroxylase"/>
    <property type="match status" value="1"/>
</dbReference>
<evidence type="ECO:0000256" key="7">
    <source>
        <dbReference type="ARBA" id="ARBA00022989"/>
    </source>
</evidence>
<dbReference type="AlphaFoldDB" id="A0A5C5GI93"/>
<name>A0A5C5GI93_9RHOB</name>
<feature type="domain" description="Fatty acid desaturase" evidence="13">
    <location>
        <begin position="100"/>
        <end position="302"/>
    </location>
</feature>
<evidence type="ECO:0000256" key="6">
    <source>
        <dbReference type="ARBA" id="ARBA00022723"/>
    </source>
</evidence>
<comment type="similarity">
    <text evidence="2">Belongs to the fatty acid desaturase type 1 family. AlkB subfamily.</text>
</comment>
<dbReference type="EMBL" id="VFFF01000001">
    <property type="protein sequence ID" value="TNY33166.1"/>
    <property type="molecule type" value="Genomic_DNA"/>
</dbReference>
<evidence type="ECO:0000256" key="9">
    <source>
        <dbReference type="ARBA" id="ARBA00023004"/>
    </source>
</evidence>
<dbReference type="Proteomes" id="UP000314011">
    <property type="component" value="Unassembled WGS sequence"/>
</dbReference>
<evidence type="ECO:0000256" key="10">
    <source>
        <dbReference type="ARBA" id="ARBA00023033"/>
    </source>
</evidence>
<evidence type="ECO:0000256" key="2">
    <source>
        <dbReference type="ARBA" id="ARBA00010823"/>
    </source>
</evidence>
<dbReference type="PANTHER" id="PTHR38674">
    <property type="entry name" value="ALKANE 1-MONOOXYGENASE 1"/>
    <property type="match status" value="1"/>
</dbReference>
<protein>
    <submittedName>
        <fullName evidence="14">Alkane 1-monooxygenase</fullName>
    </submittedName>
</protein>
<evidence type="ECO:0000259" key="13">
    <source>
        <dbReference type="Pfam" id="PF00487"/>
    </source>
</evidence>
<keyword evidence="8" id="KW-0560">Oxidoreductase</keyword>
<evidence type="ECO:0000256" key="5">
    <source>
        <dbReference type="ARBA" id="ARBA00022692"/>
    </source>
</evidence>